<evidence type="ECO:0008006" key="4">
    <source>
        <dbReference type="Google" id="ProtNLM"/>
    </source>
</evidence>
<name>A0AAN9B225_9CAEN</name>
<evidence type="ECO:0000256" key="1">
    <source>
        <dbReference type="SAM" id="MobiDB-lite"/>
    </source>
</evidence>
<comment type="caution">
    <text evidence="2">The sequence shown here is derived from an EMBL/GenBank/DDBJ whole genome shotgun (WGS) entry which is preliminary data.</text>
</comment>
<dbReference type="PANTHER" id="PTHR31751">
    <property type="entry name" value="SI:CH211-108C17.2-RELATED-RELATED"/>
    <property type="match status" value="1"/>
</dbReference>
<dbReference type="PANTHER" id="PTHR31751:SF7">
    <property type="entry name" value="THAP-TYPE DOMAIN-CONTAINING PROTEIN"/>
    <property type="match status" value="1"/>
</dbReference>
<feature type="compositionally biased region" description="Polar residues" evidence="1">
    <location>
        <begin position="482"/>
        <end position="493"/>
    </location>
</feature>
<accession>A0AAN9B225</accession>
<sequence length="493" mass="56235">MALCSVEQVKQLALTSITTCIADSDKCGKPVTLEHSFVGSALYVKWVCDSGHVSNTWCSQPILNRRLHSGDFRLAMAIVTSGNNFGKIEMLGKHLNLKMLSRTSFFQIQGHYIVPTIDDFWKDHQTRVLDSIRNKEIVVLGDGRNDSPGYCAQYCTYTLMDSETKKILTIKTVDKRETDGKSPRMETEGFRRAMSDLLQKGINVKEVVTDAHTGIGAVMKGTYPALSHSHDIWHAAKNLSKKLTKLGSLRKHAALQKWTKDIVNHFWFTCRTATDHRQFVELLRGVLHHITGDHEWALGCCQHGELSDSDRNKPWLDAREDSDTIKELANILLHPRLLSKVKHYLNFRSTADLEVFHQHILMYCAKRYAYTPPVYRIRNVLAALDHNFHLGRSVKTKPDGQIQYHRCFNKKSGRWTVFPVKEEKDYSYLKDLTLQALLKRMQDRRGMKRSRDLEDADPRRIARTIMGQAPPPTAQLAAEQVSRFSGTPAFSSN</sequence>
<protein>
    <recommendedName>
        <fullName evidence="4">Transposase</fullName>
    </recommendedName>
</protein>
<evidence type="ECO:0000313" key="2">
    <source>
        <dbReference type="EMBL" id="KAK7097462.1"/>
    </source>
</evidence>
<gene>
    <name evidence="2" type="ORF">V1264_004437</name>
</gene>
<keyword evidence="3" id="KW-1185">Reference proteome</keyword>
<evidence type="ECO:0000313" key="3">
    <source>
        <dbReference type="Proteomes" id="UP001374579"/>
    </source>
</evidence>
<dbReference type="Proteomes" id="UP001374579">
    <property type="component" value="Unassembled WGS sequence"/>
</dbReference>
<dbReference type="EMBL" id="JBAMIC010000013">
    <property type="protein sequence ID" value="KAK7097462.1"/>
    <property type="molecule type" value="Genomic_DNA"/>
</dbReference>
<dbReference type="AlphaFoldDB" id="A0AAN9B225"/>
<organism evidence="2 3">
    <name type="scientific">Littorina saxatilis</name>
    <dbReference type="NCBI Taxonomy" id="31220"/>
    <lineage>
        <taxon>Eukaryota</taxon>
        <taxon>Metazoa</taxon>
        <taxon>Spiralia</taxon>
        <taxon>Lophotrochozoa</taxon>
        <taxon>Mollusca</taxon>
        <taxon>Gastropoda</taxon>
        <taxon>Caenogastropoda</taxon>
        <taxon>Littorinimorpha</taxon>
        <taxon>Littorinoidea</taxon>
        <taxon>Littorinidae</taxon>
        <taxon>Littorina</taxon>
    </lineage>
</organism>
<reference evidence="2 3" key="1">
    <citation type="submission" date="2024-02" db="EMBL/GenBank/DDBJ databases">
        <title>Chromosome-scale genome assembly of the rough periwinkle Littorina saxatilis.</title>
        <authorList>
            <person name="De Jode A."/>
            <person name="Faria R."/>
            <person name="Formenti G."/>
            <person name="Sims Y."/>
            <person name="Smith T.P."/>
            <person name="Tracey A."/>
            <person name="Wood J.M.D."/>
            <person name="Zagrodzka Z.B."/>
            <person name="Johannesson K."/>
            <person name="Butlin R.K."/>
            <person name="Leder E.H."/>
        </authorList>
    </citation>
    <scope>NUCLEOTIDE SEQUENCE [LARGE SCALE GENOMIC DNA]</scope>
    <source>
        <strain evidence="2">Snail1</strain>
        <tissue evidence="2">Muscle</tissue>
    </source>
</reference>
<feature type="region of interest" description="Disordered" evidence="1">
    <location>
        <begin position="466"/>
        <end position="493"/>
    </location>
</feature>
<proteinExistence type="predicted"/>